<name>A0ABP6XX39_9ACTN</name>
<evidence type="ECO:0000259" key="1">
    <source>
        <dbReference type="PROSITE" id="PS50995"/>
    </source>
</evidence>
<dbReference type="Proteomes" id="UP001500630">
    <property type="component" value="Unassembled WGS sequence"/>
</dbReference>
<sequence>MTNAAPNWATGDPIMASLQLIGLLTRQVEQRLSQALGINSTDLSAIEHLITDGPLTAKDLADRLQVSTAASTHIVDRLERAGHITRQPHPTDRRKVLVLVSDASKDKLFENLTPLINGVREHVGKLGDAEREAIEQFLSGVVEIYTAAAES</sequence>
<dbReference type="SUPFAM" id="SSF46785">
    <property type="entry name" value="Winged helix' DNA-binding domain"/>
    <property type="match status" value="1"/>
</dbReference>
<dbReference type="SMART" id="SM00347">
    <property type="entry name" value="HTH_MARR"/>
    <property type="match status" value="1"/>
</dbReference>
<comment type="caution">
    <text evidence="2">The sequence shown here is derived from an EMBL/GenBank/DDBJ whole genome shotgun (WGS) entry which is preliminary data.</text>
</comment>
<accession>A0ABP6XX39</accession>
<dbReference type="EMBL" id="BAABDQ010000015">
    <property type="protein sequence ID" value="GAA3573926.1"/>
    <property type="molecule type" value="Genomic_DNA"/>
</dbReference>
<dbReference type="Gene3D" id="1.10.10.10">
    <property type="entry name" value="Winged helix-like DNA-binding domain superfamily/Winged helix DNA-binding domain"/>
    <property type="match status" value="1"/>
</dbReference>
<dbReference type="InterPro" id="IPR000835">
    <property type="entry name" value="HTH_MarR-typ"/>
</dbReference>
<dbReference type="RefSeq" id="WP_345567506.1">
    <property type="nucleotide sequence ID" value="NZ_BAABDQ010000015.1"/>
</dbReference>
<feature type="domain" description="HTH marR-type" evidence="1">
    <location>
        <begin position="11"/>
        <end position="143"/>
    </location>
</feature>
<dbReference type="PROSITE" id="PS50995">
    <property type="entry name" value="HTH_MARR_2"/>
    <property type="match status" value="1"/>
</dbReference>
<dbReference type="InterPro" id="IPR011991">
    <property type="entry name" value="ArsR-like_HTH"/>
</dbReference>
<dbReference type="InterPro" id="IPR039422">
    <property type="entry name" value="MarR/SlyA-like"/>
</dbReference>
<dbReference type="InterPro" id="IPR036388">
    <property type="entry name" value="WH-like_DNA-bd_sf"/>
</dbReference>
<dbReference type="PANTHER" id="PTHR33164">
    <property type="entry name" value="TRANSCRIPTIONAL REGULATOR, MARR FAMILY"/>
    <property type="match status" value="1"/>
</dbReference>
<dbReference type="PANTHER" id="PTHR33164:SF43">
    <property type="entry name" value="HTH-TYPE TRANSCRIPTIONAL REPRESSOR YETL"/>
    <property type="match status" value="1"/>
</dbReference>
<reference evidence="3" key="1">
    <citation type="journal article" date="2019" name="Int. J. Syst. Evol. Microbiol.">
        <title>The Global Catalogue of Microorganisms (GCM) 10K type strain sequencing project: providing services to taxonomists for standard genome sequencing and annotation.</title>
        <authorList>
            <consortium name="The Broad Institute Genomics Platform"/>
            <consortium name="The Broad Institute Genome Sequencing Center for Infectious Disease"/>
            <person name="Wu L."/>
            <person name="Ma J."/>
        </authorList>
    </citation>
    <scope>NUCLEOTIDE SEQUENCE [LARGE SCALE GENOMIC DNA]</scope>
    <source>
        <strain evidence="3">JCM 17326</strain>
    </source>
</reference>
<evidence type="ECO:0000313" key="3">
    <source>
        <dbReference type="Proteomes" id="UP001500630"/>
    </source>
</evidence>
<protein>
    <submittedName>
        <fullName evidence="2">MarR family transcriptional regulator</fullName>
    </submittedName>
</protein>
<keyword evidence="3" id="KW-1185">Reference proteome</keyword>
<dbReference type="CDD" id="cd00090">
    <property type="entry name" value="HTH_ARSR"/>
    <property type="match status" value="1"/>
</dbReference>
<dbReference type="Pfam" id="PF01047">
    <property type="entry name" value="MarR"/>
    <property type="match status" value="1"/>
</dbReference>
<gene>
    <name evidence="2" type="ORF">GCM10022419_063710</name>
</gene>
<proteinExistence type="predicted"/>
<evidence type="ECO:0000313" key="2">
    <source>
        <dbReference type="EMBL" id="GAA3573926.1"/>
    </source>
</evidence>
<organism evidence="2 3">
    <name type="scientific">Nonomuraea rosea</name>
    <dbReference type="NCBI Taxonomy" id="638574"/>
    <lineage>
        <taxon>Bacteria</taxon>
        <taxon>Bacillati</taxon>
        <taxon>Actinomycetota</taxon>
        <taxon>Actinomycetes</taxon>
        <taxon>Streptosporangiales</taxon>
        <taxon>Streptosporangiaceae</taxon>
        <taxon>Nonomuraea</taxon>
    </lineage>
</organism>
<dbReference type="InterPro" id="IPR036390">
    <property type="entry name" value="WH_DNA-bd_sf"/>
</dbReference>